<dbReference type="InterPro" id="IPR057852">
    <property type="entry name" value="Beta-prop_WDR11_1st"/>
</dbReference>
<dbReference type="InterPro" id="IPR015943">
    <property type="entry name" value="WD40/YVTN_repeat-like_dom_sf"/>
</dbReference>
<dbReference type="InterPro" id="IPR057854">
    <property type="entry name" value="TPR_WDR11"/>
</dbReference>
<reference evidence="5 6" key="1">
    <citation type="submission" date="2019-12" db="EMBL/GenBank/DDBJ databases">
        <authorList>
            <person name="Jiao W.-B."/>
            <person name="Schneeberger K."/>
        </authorList>
    </citation>
    <scope>NUCLEOTIDE SEQUENCE [LARGE SCALE GENOMIC DNA]</scope>
    <source>
        <strain evidence="6">cv. C24</strain>
    </source>
</reference>
<protein>
    <recommendedName>
        <fullName evidence="7">Transducin family protein / WD-40 repeat family protein</fullName>
    </recommendedName>
</protein>
<dbReference type="AlphaFoldDB" id="A0A5S9X1G2"/>
<dbReference type="InterPro" id="IPR036322">
    <property type="entry name" value="WD40_repeat_dom_sf"/>
</dbReference>
<feature type="domain" description="WDR11 first beta-propeller" evidence="2">
    <location>
        <begin position="11"/>
        <end position="423"/>
    </location>
</feature>
<proteinExistence type="predicted"/>
<evidence type="ECO:0000313" key="6">
    <source>
        <dbReference type="Proteomes" id="UP000434276"/>
    </source>
</evidence>
<name>A0A5S9X1G2_ARATH</name>
<evidence type="ECO:0000259" key="3">
    <source>
        <dbReference type="Pfam" id="PF23752"/>
    </source>
</evidence>
<organism evidence="5 6">
    <name type="scientific">Arabidopsis thaliana</name>
    <name type="common">Mouse-ear cress</name>
    <dbReference type="NCBI Taxonomy" id="3702"/>
    <lineage>
        <taxon>Eukaryota</taxon>
        <taxon>Viridiplantae</taxon>
        <taxon>Streptophyta</taxon>
        <taxon>Embryophyta</taxon>
        <taxon>Tracheophyta</taxon>
        <taxon>Spermatophyta</taxon>
        <taxon>Magnoliopsida</taxon>
        <taxon>eudicotyledons</taxon>
        <taxon>Gunneridae</taxon>
        <taxon>Pentapetalae</taxon>
        <taxon>rosids</taxon>
        <taxon>malvids</taxon>
        <taxon>Brassicales</taxon>
        <taxon>Brassicaceae</taxon>
        <taxon>Camelineae</taxon>
        <taxon>Arabidopsis</taxon>
    </lineage>
</organism>
<dbReference type="InterPro" id="IPR039694">
    <property type="entry name" value="WDR11"/>
</dbReference>
<dbReference type="EMBL" id="CACSHJ010000088">
    <property type="protein sequence ID" value="CAA0372150.1"/>
    <property type="molecule type" value="Genomic_DNA"/>
</dbReference>
<evidence type="ECO:0000313" key="5">
    <source>
        <dbReference type="EMBL" id="CAA0372150.1"/>
    </source>
</evidence>
<dbReference type="SUPFAM" id="SSF50978">
    <property type="entry name" value="WD40 repeat-like"/>
    <property type="match status" value="2"/>
</dbReference>
<feature type="domain" description="WDR11 second beta-propeller" evidence="3">
    <location>
        <begin position="448"/>
        <end position="844"/>
    </location>
</feature>
<dbReference type="InterPro" id="IPR057853">
    <property type="entry name" value="Beta-prop_WDR11_2nd"/>
</dbReference>
<feature type="compositionally biased region" description="Low complexity" evidence="1">
    <location>
        <begin position="991"/>
        <end position="1002"/>
    </location>
</feature>
<dbReference type="Gene3D" id="2.130.10.10">
    <property type="entry name" value="YVTN repeat-like/Quinoprotein amine dehydrogenase"/>
    <property type="match status" value="3"/>
</dbReference>
<dbReference type="Pfam" id="PF23753">
    <property type="entry name" value="TPR_WDR11"/>
    <property type="match status" value="1"/>
</dbReference>
<gene>
    <name evidence="5" type="ORF">C24_LOCUS8906</name>
</gene>
<accession>A0A5S9X1G2</accession>
<dbReference type="ExpressionAtlas" id="A0A5S9X1G2">
    <property type="expression patterns" value="baseline and differential"/>
</dbReference>
<dbReference type="Pfam" id="PF23752">
    <property type="entry name" value="Beta-prop_WDR11_2nd"/>
    <property type="match status" value="1"/>
</dbReference>
<dbReference type="Pfam" id="PF23751">
    <property type="entry name" value="Beta-prop_WDR11_1st"/>
    <property type="match status" value="1"/>
</dbReference>
<evidence type="ECO:0008006" key="7">
    <source>
        <dbReference type="Google" id="ProtNLM"/>
    </source>
</evidence>
<evidence type="ECO:0000256" key="1">
    <source>
        <dbReference type="SAM" id="MobiDB-lite"/>
    </source>
</evidence>
<sequence>MCSSSDCILPGPPSRSNLSAADLSPSGLLAFASGSSVSLVDSRSLQLISSVSLPSPISCAFSTVTSVRWAPVPVQRDLFSSDLLIAVGDHLGRIALVDFRLCSVRLWLEQSCDSASARGKSLGCGGVQDLCWVLARPDSYVLAAITGPSSLSIYTDSGQLFWKYDASPEYLSCIRCDPFDSRHFCVLGLKGFLLSLKLLGTTENDVPTKEFQIQTDCSDLQKLEREVVASSSHSTCPASAVFPLYSAKFSFSPHWKHILFATFPRELFVFDLKYEAALYVVALPRGYAKFVDVLPDPSQEFLYCLHLDGRLSIWRRKEGEQVHVLCAIEEFMPTIGNSVPSPSLLTLLISQLDSTLQNIRTIHSDALLDSSELEISFDFNNDAFLLFKTHFISISDDGKIWSWIVTFNGDEDSNPQTNENLIESPTNGNQDLHPNISFEITLVGQLQLLSSAVTVLAIPTPSMTATLARGGNFPAVVVPLVALGTEAGTIDVVDVSANAVAASFSAHTSSIRGLNWLGNSRLVSYSCSRVSKRTGGYVNKLVVTCLRSGVSRGFRVLQKPERAPIRALRASSSGRYLLILFRDAPVEVWAMTKSPVMLRSLALPFTVLEWTLPTIPSIAQKSLSKQLSMSSNQEVNVTPSDIETPNASDSKAVAADALQDDASESFAFALVNGSLGVFEVYGRRIRDFRPKWPASSFISTDGLITAMAYRLPHVVTGDKLGNIRWWDVVSGNSSSFNTCKEGIKKIKFSPVFSGDISRGRITVLFYDNTFSIYDLDSPDPLAISLMRPQIPGTLILELDWLPLRTSKFDSLVLCVAGTDGSFRLVEVHLDEKMTTQIPPKERFRSVPLCTPMLLPTPHALLGVKPSWFNTSSTCIDKRPHSIPGRTSSSKDLRSFMIDFPPIGDPAVLEMFLKVLEPYRSEGCLLDDEKAKLYSSLVNKGCAARFAFAAAIFGETSEALFWLQLPSAMKHVVNKTASKSAKKQFEETATLSKTSSKGPSSTGFEKNGSMSEGQLRLMAFEQKDLWVCANERIPWHEKLEGEEAIQNRVHELVSVGNLEGAVSLLLSTSPDSSYFYPNALRAVALSSTVSKSLVELAVKVVAANMVRSDRSLSGTHLLCSVGRYQEACSQLQDAGCWTDSATLAATHLNGSDYARVLQRWAGHVVNIEHNLWRGVILYVAVGAFEEALAVFRKAERAETAAIFIMACRETLADSWSIDPKNEDVMVVTESYALYQRKLVHLCMDSPPSFH</sequence>
<dbReference type="PANTHER" id="PTHR14593">
    <property type="entry name" value="WD REPEAT-CONTAINING PROTEIN 11"/>
    <property type="match status" value="1"/>
</dbReference>
<evidence type="ECO:0000259" key="2">
    <source>
        <dbReference type="Pfam" id="PF23751"/>
    </source>
</evidence>
<dbReference type="PANTHER" id="PTHR14593:SF6">
    <property type="entry name" value="TRANSDUCIN FAMILY PROTEIN _ WD-40 REPEAT FAMILY PROTEIN"/>
    <property type="match status" value="1"/>
</dbReference>
<dbReference type="OrthoDB" id="1291858at2759"/>
<dbReference type="Proteomes" id="UP000434276">
    <property type="component" value="Unassembled WGS sequence"/>
</dbReference>
<feature type="domain" description="WDR11 TPR" evidence="4">
    <location>
        <begin position="867"/>
        <end position="1213"/>
    </location>
</feature>
<feature type="region of interest" description="Disordered" evidence="1">
    <location>
        <begin position="986"/>
        <end position="1008"/>
    </location>
</feature>
<evidence type="ECO:0000259" key="4">
    <source>
        <dbReference type="Pfam" id="PF23753"/>
    </source>
</evidence>